<evidence type="ECO:0000259" key="1">
    <source>
        <dbReference type="Pfam" id="PF04480"/>
    </source>
</evidence>
<dbReference type="OrthoDB" id="3173471at2"/>
<dbReference type="Pfam" id="PF04480">
    <property type="entry name" value="DUF559"/>
    <property type="match status" value="1"/>
</dbReference>
<organism evidence="2 3">
    <name type="scientific">Microbacterium paludicola</name>
    <dbReference type="NCBI Taxonomy" id="300019"/>
    <lineage>
        <taxon>Bacteria</taxon>
        <taxon>Bacillati</taxon>
        <taxon>Actinomycetota</taxon>
        <taxon>Actinomycetes</taxon>
        <taxon>Micrococcales</taxon>
        <taxon>Microbacteriaceae</taxon>
        <taxon>Microbacterium</taxon>
    </lineage>
</organism>
<dbReference type="Proteomes" id="UP000298358">
    <property type="component" value="Unassembled WGS sequence"/>
</dbReference>
<dbReference type="RefSeq" id="WP_135115516.1">
    <property type="nucleotide sequence ID" value="NZ_JADGLL010000056.1"/>
</dbReference>
<proteinExistence type="predicted"/>
<dbReference type="Gene3D" id="3.40.960.10">
    <property type="entry name" value="VSR Endonuclease"/>
    <property type="match status" value="1"/>
</dbReference>
<dbReference type="AlphaFoldDB" id="A0A4Y9FQT4"/>
<comment type="caution">
    <text evidence="2">The sequence shown here is derived from an EMBL/GenBank/DDBJ whole genome shotgun (WGS) entry which is preliminary data.</text>
</comment>
<dbReference type="InterPro" id="IPR007569">
    <property type="entry name" value="DUF559"/>
</dbReference>
<reference evidence="2 3" key="1">
    <citation type="submission" date="2019-03" db="EMBL/GenBank/DDBJ databases">
        <title>Diversity of the mouse oral microbiome.</title>
        <authorList>
            <person name="Joseph S."/>
            <person name="Aduse-Opoku J."/>
            <person name="Curtis M."/>
            <person name="Wade W."/>
            <person name="Hashim A."/>
        </authorList>
    </citation>
    <scope>NUCLEOTIDE SEQUENCE [LARGE SCALE GENOMIC DNA]</scope>
    <source>
        <strain evidence="2 3">P1012</strain>
    </source>
</reference>
<name>A0A4Y9FQT4_9MICO</name>
<dbReference type="InterPro" id="IPR011335">
    <property type="entry name" value="Restrct_endonuc-II-like"/>
</dbReference>
<sequence length="335" mass="37262">MRTHTPPDDRLPAAFRVGEGLAAGVGRKRLRHTSLERPFRGVRVRPAEPVEWDDETPEAVRHTAAIRERMNHYAPVMPQEAFFAGVTAAVLHEIPLPPWAVAPVDTRIPDLVVAVWEPRTPPRRPGVRGLRVRRELAAVTTVAGLRVATLADTWAMLGATLGEDDLVVAADHLLRVPRHPGGFRPPERGPYATREQLAAAIGRRKGAAALRRALERARTGSSSPRETRLRLLLIDAGLPEPVLDLDVYGRQGHWIAAVDMAYPTLKIAIEYDGEGHRSRAQFERDVDRLADLEAAGWIVLRFTARHLRRHRDVVAARVRDAIRRRTSVPSGPSIR</sequence>
<keyword evidence="3" id="KW-1185">Reference proteome</keyword>
<evidence type="ECO:0000313" key="3">
    <source>
        <dbReference type="Proteomes" id="UP000298358"/>
    </source>
</evidence>
<feature type="domain" description="DUF559" evidence="1">
    <location>
        <begin position="258"/>
        <end position="321"/>
    </location>
</feature>
<dbReference type="EMBL" id="SPQB01000056">
    <property type="protein sequence ID" value="TFU30649.1"/>
    <property type="molecule type" value="Genomic_DNA"/>
</dbReference>
<dbReference type="SUPFAM" id="SSF52980">
    <property type="entry name" value="Restriction endonuclease-like"/>
    <property type="match status" value="1"/>
</dbReference>
<accession>A0A4Y9FQT4</accession>
<protein>
    <submittedName>
        <fullName evidence="2">DUF559 domain-containing protein</fullName>
    </submittedName>
</protein>
<gene>
    <name evidence="2" type="ORF">E4U02_14425</name>
</gene>
<evidence type="ECO:0000313" key="2">
    <source>
        <dbReference type="EMBL" id="TFU30649.1"/>
    </source>
</evidence>